<dbReference type="RefSeq" id="WP_085852580.1">
    <property type="nucleotide sequence ID" value="NZ_FOPF01000001.1"/>
</dbReference>
<feature type="binding site" evidence="3">
    <location>
        <position position="192"/>
    </location>
    <ligand>
        <name>a divalent metal cation</name>
        <dbReference type="ChEBI" id="CHEBI:60240"/>
    </ligand>
</feature>
<dbReference type="InterPro" id="IPR013658">
    <property type="entry name" value="SGL"/>
</dbReference>
<comment type="similarity">
    <text evidence="1">Belongs to the SMP-30/CGR1 family.</text>
</comment>
<dbReference type="GO" id="GO:0005509">
    <property type="term" value="F:calcium ion binding"/>
    <property type="evidence" value="ECO:0007669"/>
    <property type="project" value="TreeGrafter"/>
</dbReference>
<dbReference type="Gene3D" id="2.120.10.30">
    <property type="entry name" value="TolB, C-terminal domain"/>
    <property type="match status" value="1"/>
</dbReference>
<feature type="binding site" evidence="3">
    <location>
        <position position="142"/>
    </location>
    <ligand>
        <name>a divalent metal cation</name>
        <dbReference type="ChEBI" id="CHEBI:60240"/>
    </ligand>
</feature>
<accession>A0A1Y5RIG4</accession>
<gene>
    <name evidence="6" type="primary">araB_1</name>
    <name evidence="6" type="ORF">PAM7066_00566</name>
</gene>
<keyword evidence="7" id="KW-1185">Reference proteome</keyword>
<organism evidence="6 7">
    <name type="scientific">Palleronia marisminoris</name>
    <dbReference type="NCBI Taxonomy" id="315423"/>
    <lineage>
        <taxon>Bacteria</taxon>
        <taxon>Pseudomonadati</taxon>
        <taxon>Pseudomonadota</taxon>
        <taxon>Alphaproteobacteria</taxon>
        <taxon>Rhodobacterales</taxon>
        <taxon>Roseobacteraceae</taxon>
        <taxon>Palleronia</taxon>
    </lineage>
</organism>
<dbReference type="GO" id="GO:0004341">
    <property type="term" value="F:gluconolactonase activity"/>
    <property type="evidence" value="ECO:0007669"/>
    <property type="project" value="TreeGrafter"/>
</dbReference>
<dbReference type="Proteomes" id="UP000193870">
    <property type="component" value="Unassembled WGS sequence"/>
</dbReference>
<dbReference type="AlphaFoldDB" id="A0A1Y5RIG4"/>
<evidence type="ECO:0000256" key="2">
    <source>
        <dbReference type="PIRSR" id="PIRSR605511-1"/>
    </source>
</evidence>
<dbReference type="PANTHER" id="PTHR10907">
    <property type="entry name" value="REGUCALCIN"/>
    <property type="match status" value="1"/>
</dbReference>
<sequence length="285" mass="31354">MTEVHDHTRCLLGEGPLWHPERQQFYWCDILSRRVLTVQDGCTRGYEFDRFVSCLAWVDERRLLVGTRTDLTLLDLDTGAQEHVVPLEAENAATRSNDGRVDPWGGFWVSTMATGKGEGAGSIYRYREGQLTKLIGGLTIPNAICFSPDRQWAYFADTPTGIINRWRLGEDGTPQGDPEPFIDESDNGHSPDGAVTDADGRLCVAHWGSSRVAIYDADGAYESEVRLPARQITCPSFGGPDLTSLYVTSAMVGLPEEAVSAEPGHGKTFRSPDAGRGRPEPRVIL</sequence>
<dbReference type="InterPro" id="IPR011042">
    <property type="entry name" value="6-blade_b-propeller_TolB-like"/>
</dbReference>
<dbReference type="PRINTS" id="PR01790">
    <property type="entry name" value="SMP30FAMILY"/>
</dbReference>
<dbReference type="InterPro" id="IPR005511">
    <property type="entry name" value="SMP-30"/>
</dbReference>
<reference evidence="6 7" key="1">
    <citation type="submission" date="2017-03" db="EMBL/GenBank/DDBJ databases">
        <authorList>
            <person name="Afonso C.L."/>
            <person name="Miller P.J."/>
            <person name="Scott M.A."/>
            <person name="Spackman E."/>
            <person name="Goraichik I."/>
            <person name="Dimitrov K.M."/>
            <person name="Suarez D.L."/>
            <person name="Swayne D.E."/>
        </authorList>
    </citation>
    <scope>NUCLEOTIDE SEQUENCE [LARGE SCALE GENOMIC DNA]</scope>
    <source>
        <strain evidence="6 7">CECT 7066</strain>
    </source>
</reference>
<dbReference type="PANTHER" id="PTHR10907:SF47">
    <property type="entry name" value="REGUCALCIN"/>
    <property type="match status" value="1"/>
</dbReference>
<dbReference type="EMBL" id="FWFV01000001">
    <property type="protein sequence ID" value="SLN18042.1"/>
    <property type="molecule type" value="Genomic_DNA"/>
</dbReference>
<proteinExistence type="inferred from homology"/>
<feature type="compositionally biased region" description="Basic and acidic residues" evidence="4">
    <location>
        <begin position="273"/>
        <end position="285"/>
    </location>
</feature>
<evidence type="ECO:0000313" key="7">
    <source>
        <dbReference type="Proteomes" id="UP000193870"/>
    </source>
</evidence>
<keyword evidence="3" id="KW-0862">Zinc</keyword>
<feature type="binding site" evidence="3">
    <location>
        <position position="95"/>
    </location>
    <ligand>
        <name>substrate</name>
    </ligand>
</feature>
<evidence type="ECO:0000256" key="4">
    <source>
        <dbReference type="SAM" id="MobiDB-lite"/>
    </source>
</evidence>
<dbReference type="STRING" id="315423.SAMN04488020_101565"/>
<dbReference type="EC" id="3.1.1.15" evidence="6"/>
<dbReference type="GO" id="GO:0050021">
    <property type="term" value="F:L-arabinonolactonase activity"/>
    <property type="evidence" value="ECO:0007669"/>
    <property type="project" value="UniProtKB-EC"/>
</dbReference>
<feature type="region of interest" description="Disordered" evidence="4">
    <location>
        <begin position="170"/>
        <end position="192"/>
    </location>
</feature>
<dbReference type="Pfam" id="PF08450">
    <property type="entry name" value="SGL"/>
    <property type="match status" value="1"/>
</dbReference>
<feature type="active site" description="Proton donor/acceptor" evidence="2">
    <location>
        <position position="192"/>
    </location>
</feature>
<dbReference type="OrthoDB" id="2633250at2"/>
<keyword evidence="6" id="KW-0378">Hydrolase</keyword>
<feature type="domain" description="SMP-30/Gluconolactonase/LRE-like region" evidence="5">
    <location>
        <begin position="12"/>
        <end position="250"/>
    </location>
</feature>
<evidence type="ECO:0000313" key="6">
    <source>
        <dbReference type="EMBL" id="SLN18042.1"/>
    </source>
</evidence>
<protein>
    <submittedName>
        <fullName evidence="6">L-arabinolactonase</fullName>
        <ecNumber evidence="6">3.1.1.15</ecNumber>
    </submittedName>
</protein>
<dbReference type="SUPFAM" id="SSF63829">
    <property type="entry name" value="Calcium-dependent phosphotriesterase"/>
    <property type="match status" value="1"/>
</dbReference>
<evidence type="ECO:0000256" key="1">
    <source>
        <dbReference type="ARBA" id="ARBA00008853"/>
    </source>
</evidence>
<comment type="cofactor">
    <cofactor evidence="3">
        <name>Zn(2+)</name>
        <dbReference type="ChEBI" id="CHEBI:29105"/>
    </cofactor>
    <text evidence="3">Binds 1 divalent metal cation per subunit.</text>
</comment>
<evidence type="ECO:0000256" key="3">
    <source>
        <dbReference type="PIRSR" id="PIRSR605511-2"/>
    </source>
</evidence>
<feature type="binding site" evidence="3">
    <location>
        <position position="14"/>
    </location>
    <ligand>
        <name>a divalent metal cation</name>
        <dbReference type="ChEBI" id="CHEBI:60240"/>
    </ligand>
</feature>
<feature type="region of interest" description="Disordered" evidence="4">
    <location>
        <begin position="258"/>
        <end position="285"/>
    </location>
</feature>
<dbReference type="GO" id="GO:0019853">
    <property type="term" value="P:L-ascorbic acid biosynthetic process"/>
    <property type="evidence" value="ECO:0007669"/>
    <property type="project" value="TreeGrafter"/>
</dbReference>
<name>A0A1Y5RIG4_9RHOB</name>
<keyword evidence="3" id="KW-0479">Metal-binding</keyword>
<evidence type="ECO:0000259" key="5">
    <source>
        <dbReference type="Pfam" id="PF08450"/>
    </source>
</evidence>
<feature type="binding site" evidence="3">
    <location>
        <position position="97"/>
    </location>
    <ligand>
        <name>substrate</name>
    </ligand>
</feature>